<dbReference type="PROSITE" id="PS51501">
    <property type="entry name" value="ZF_DNL"/>
    <property type="match status" value="1"/>
</dbReference>
<keyword evidence="8" id="KW-1185">Reference proteome</keyword>
<dbReference type="PANTHER" id="PTHR20922">
    <property type="entry name" value="DNL-TYPE ZINC FINGER PROTEIN"/>
    <property type="match status" value="1"/>
</dbReference>
<dbReference type="InterPro" id="IPR007853">
    <property type="entry name" value="Znf_DNL-typ"/>
</dbReference>
<dbReference type="GO" id="GO:0008270">
    <property type="term" value="F:zinc ion binding"/>
    <property type="evidence" value="ECO:0007669"/>
    <property type="project" value="UniProtKB-KW"/>
</dbReference>
<sequence length="188" mass="20829">MSTGRLLLDPCSRKPVAATTSFACRAATKRTILTGPASRNCLSSPSASSASQWSRTERIRYAALRRWYSDSPPPPSIASSHELGHLEPRLSLTFTCTVPDCGHRSSHTFTKRAYEKGIVIVACPGCKNRHLIADHLSWFKDERTQDGKLRTIEDIMKAKGETVQRGRVNLDDSQGGTIEWTPDEEGEK</sequence>
<evidence type="ECO:0000256" key="5">
    <source>
        <dbReference type="SAM" id="MobiDB-lite"/>
    </source>
</evidence>
<dbReference type="OrthoDB" id="512667at2759"/>
<evidence type="ECO:0000256" key="4">
    <source>
        <dbReference type="PROSITE-ProRule" id="PRU00834"/>
    </source>
</evidence>
<evidence type="ECO:0000256" key="3">
    <source>
        <dbReference type="ARBA" id="ARBA00022833"/>
    </source>
</evidence>
<dbReference type="EMBL" id="ML213510">
    <property type="protein sequence ID" value="TFK51986.1"/>
    <property type="molecule type" value="Genomic_DNA"/>
</dbReference>
<keyword evidence="2 4" id="KW-0863">Zinc-finger</keyword>
<gene>
    <name evidence="7" type="ORF">OE88DRAFT_1658730</name>
</gene>
<proteinExistence type="predicted"/>
<evidence type="ECO:0000259" key="6">
    <source>
        <dbReference type="PROSITE" id="PS51501"/>
    </source>
</evidence>
<dbReference type="Pfam" id="PF05180">
    <property type="entry name" value="zf-DNL"/>
    <property type="match status" value="1"/>
</dbReference>
<dbReference type="GO" id="GO:0050821">
    <property type="term" value="P:protein stabilization"/>
    <property type="evidence" value="ECO:0007669"/>
    <property type="project" value="TreeGrafter"/>
</dbReference>
<dbReference type="GO" id="GO:0006457">
    <property type="term" value="P:protein folding"/>
    <property type="evidence" value="ECO:0007669"/>
    <property type="project" value="TreeGrafter"/>
</dbReference>
<evidence type="ECO:0000256" key="1">
    <source>
        <dbReference type="ARBA" id="ARBA00022723"/>
    </source>
</evidence>
<dbReference type="GO" id="GO:0030150">
    <property type="term" value="P:protein import into mitochondrial matrix"/>
    <property type="evidence" value="ECO:0007669"/>
    <property type="project" value="TreeGrafter"/>
</dbReference>
<dbReference type="InterPro" id="IPR024158">
    <property type="entry name" value="Mt_import_TIM15"/>
</dbReference>
<reference evidence="7 8" key="1">
    <citation type="journal article" date="2019" name="Nat. Ecol. Evol.">
        <title>Megaphylogeny resolves global patterns of mushroom evolution.</title>
        <authorList>
            <person name="Varga T."/>
            <person name="Krizsan K."/>
            <person name="Foldi C."/>
            <person name="Dima B."/>
            <person name="Sanchez-Garcia M."/>
            <person name="Sanchez-Ramirez S."/>
            <person name="Szollosi G.J."/>
            <person name="Szarkandi J.G."/>
            <person name="Papp V."/>
            <person name="Albert L."/>
            <person name="Andreopoulos W."/>
            <person name="Angelini C."/>
            <person name="Antonin V."/>
            <person name="Barry K.W."/>
            <person name="Bougher N.L."/>
            <person name="Buchanan P."/>
            <person name="Buyck B."/>
            <person name="Bense V."/>
            <person name="Catcheside P."/>
            <person name="Chovatia M."/>
            <person name="Cooper J."/>
            <person name="Damon W."/>
            <person name="Desjardin D."/>
            <person name="Finy P."/>
            <person name="Geml J."/>
            <person name="Haridas S."/>
            <person name="Hughes K."/>
            <person name="Justo A."/>
            <person name="Karasinski D."/>
            <person name="Kautmanova I."/>
            <person name="Kiss B."/>
            <person name="Kocsube S."/>
            <person name="Kotiranta H."/>
            <person name="LaButti K.M."/>
            <person name="Lechner B.E."/>
            <person name="Liimatainen K."/>
            <person name="Lipzen A."/>
            <person name="Lukacs Z."/>
            <person name="Mihaltcheva S."/>
            <person name="Morgado L.N."/>
            <person name="Niskanen T."/>
            <person name="Noordeloos M.E."/>
            <person name="Ohm R.A."/>
            <person name="Ortiz-Santana B."/>
            <person name="Ovrebo C."/>
            <person name="Racz N."/>
            <person name="Riley R."/>
            <person name="Savchenko A."/>
            <person name="Shiryaev A."/>
            <person name="Soop K."/>
            <person name="Spirin V."/>
            <person name="Szebenyi C."/>
            <person name="Tomsovsky M."/>
            <person name="Tulloss R.E."/>
            <person name="Uehling J."/>
            <person name="Grigoriev I.V."/>
            <person name="Vagvolgyi C."/>
            <person name="Papp T."/>
            <person name="Martin F.M."/>
            <person name="Miettinen O."/>
            <person name="Hibbett D.S."/>
            <person name="Nagy L.G."/>
        </authorList>
    </citation>
    <scope>NUCLEOTIDE SEQUENCE [LARGE SCALE GENOMIC DNA]</scope>
    <source>
        <strain evidence="7 8">OMC1185</strain>
    </source>
</reference>
<evidence type="ECO:0000313" key="7">
    <source>
        <dbReference type="EMBL" id="TFK51986.1"/>
    </source>
</evidence>
<feature type="region of interest" description="Disordered" evidence="5">
    <location>
        <begin position="169"/>
        <end position="188"/>
    </location>
</feature>
<evidence type="ECO:0000256" key="2">
    <source>
        <dbReference type="ARBA" id="ARBA00022771"/>
    </source>
</evidence>
<dbReference type="GO" id="GO:0005739">
    <property type="term" value="C:mitochondrion"/>
    <property type="evidence" value="ECO:0007669"/>
    <property type="project" value="TreeGrafter"/>
</dbReference>
<name>A0A5C3N665_9AGAM</name>
<organism evidence="7 8">
    <name type="scientific">Heliocybe sulcata</name>
    <dbReference type="NCBI Taxonomy" id="5364"/>
    <lineage>
        <taxon>Eukaryota</taxon>
        <taxon>Fungi</taxon>
        <taxon>Dikarya</taxon>
        <taxon>Basidiomycota</taxon>
        <taxon>Agaricomycotina</taxon>
        <taxon>Agaricomycetes</taxon>
        <taxon>Gloeophyllales</taxon>
        <taxon>Gloeophyllaceae</taxon>
        <taxon>Heliocybe</taxon>
    </lineage>
</organism>
<keyword evidence="3" id="KW-0862">Zinc</keyword>
<dbReference type="Proteomes" id="UP000305948">
    <property type="component" value="Unassembled WGS sequence"/>
</dbReference>
<accession>A0A5C3N665</accession>
<keyword evidence="1" id="KW-0479">Metal-binding</keyword>
<evidence type="ECO:0000313" key="8">
    <source>
        <dbReference type="Proteomes" id="UP000305948"/>
    </source>
</evidence>
<dbReference type="GO" id="GO:0051087">
    <property type="term" value="F:protein-folding chaperone binding"/>
    <property type="evidence" value="ECO:0007669"/>
    <property type="project" value="TreeGrafter"/>
</dbReference>
<dbReference type="STRING" id="5364.A0A5C3N665"/>
<feature type="domain" description="DNL-type" evidence="6">
    <location>
        <begin position="87"/>
        <end position="188"/>
    </location>
</feature>
<dbReference type="PANTHER" id="PTHR20922:SF13">
    <property type="entry name" value="DNL-TYPE ZINC FINGER PROTEIN"/>
    <property type="match status" value="1"/>
</dbReference>
<protein>
    <submittedName>
        <fullName evidence="7">Zf-DNL-domain-containing protein</fullName>
    </submittedName>
</protein>
<dbReference type="AlphaFoldDB" id="A0A5C3N665"/>